<evidence type="ECO:0000313" key="2">
    <source>
        <dbReference type="Proteomes" id="UP000831701"/>
    </source>
</evidence>
<evidence type="ECO:0000313" key="1">
    <source>
        <dbReference type="EMBL" id="KAI3373352.1"/>
    </source>
</evidence>
<comment type="caution">
    <text evidence="1">The sequence shown here is derived from an EMBL/GenBank/DDBJ whole genome shotgun (WGS) entry which is preliminary data.</text>
</comment>
<keyword evidence="2" id="KW-1185">Reference proteome</keyword>
<name>A0ACB8WZU8_9TELE</name>
<dbReference type="Proteomes" id="UP000831701">
    <property type="component" value="Chromosome 4"/>
</dbReference>
<organism evidence="1 2">
    <name type="scientific">Scortum barcoo</name>
    <name type="common">barcoo grunter</name>
    <dbReference type="NCBI Taxonomy" id="214431"/>
    <lineage>
        <taxon>Eukaryota</taxon>
        <taxon>Metazoa</taxon>
        <taxon>Chordata</taxon>
        <taxon>Craniata</taxon>
        <taxon>Vertebrata</taxon>
        <taxon>Euteleostomi</taxon>
        <taxon>Actinopterygii</taxon>
        <taxon>Neopterygii</taxon>
        <taxon>Teleostei</taxon>
        <taxon>Neoteleostei</taxon>
        <taxon>Acanthomorphata</taxon>
        <taxon>Eupercaria</taxon>
        <taxon>Centrarchiformes</taxon>
        <taxon>Terapontoidei</taxon>
        <taxon>Terapontidae</taxon>
        <taxon>Scortum</taxon>
    </lineage>
</organism>
<dbReference type="EMBL" id="CM041534">
    <property type="protein sequence ID" value="KAI3373352.1"/>
    <property type="molecule type" value="Genomic_DNA"/>
</dbReference>
<gene>
    <name evidence="1" type="ORF">L3Q82_006652</name>
</gene>
<proteinExistence type="predicted"/>
<protein>
    <submittedName>
        <fullName evidence="1">Uncharacterized protein</fullName>
    </submittedName>
</protein>
<reference evidence="1" key="1">
    <citation type="submission" date="2022-04" db="EMBL/GenBank/DDBJ databases">
        <title>Jade perch genome.</title>
        <authorList>
            <person name="Chao B."/>
        </authorList>
    </citation>
    <scope>NUCLEOTIDE SEQUENCE</scope>
    <source>
        <strain evidence="1">CB-2022</strain>
    </source>
</reference>
<sequence length="655" mass="72572">MTRRQQSLRANRKRVESPAADLNPQTKPRPRAEASSSPVAFFTSLSSSVVDGDKLGFILGWSPSGDTFVIGLICRWRHVSHCDSDADECSRFSCVEEVGLAVGEVVGHGSVKSAARMNSAVVLFLDQVEKANRGHRDRRQLYMILKNRDEELNLRLHVRVEDFDYVIFATSAAMKCFGCGKEGHTVRACPDRGEPAPPGVGGASGAADRPGAADHRGAGERSGVTSWPGQSGVREQHTLNVTRDITRSIKDLETGIVELEKMNTGQELTEPGQIRRRAVEFYSSLYTSEYKEEDELFEGFCSELPQVSEWTNSQLEKPLQMQELQAALQNMQGRKSPGIDGLTVELFKVFWDILANDILDVFNEMVKVERVVEAGIVLRDTFTPVYPLVNPSKKITVSNAPPFIKNDDLLPKLCPETHSDSSNERDWRREWPGQVFLSHKQSNSAGVGILFSRAFSPQSVELHHVLPGHALMVKALYEKYNRNVTKQITRSFQDLETEVQHLLSCTGDQGHIEALKSKKAAIANLLGITAQGALVRSRFMNASMLDSPSKFFFSLESRNGQRKVIHCLRSDNGSSLTETTEIRKAILVNFFWDRLHWLPQAVLFLPKEEGGQGLVHLASRCAAFRLQFIPEAAVRTTGSGVETSGPADPAGVLEA</sequence>
<accession>A0ACB8WZU8</accession>